<dbReference type="PANTHER" id="PTHR22950:SF683">
    <property type="entry name" value="AMINO ACID TRANSPORTER (EUROFUNG)"/>
    <property type="match status" value="1"/>
</dbReference>
<evidence type="ECO:0000256" key="1">
    <source>
        <dbReference type="ARBA" id="ARBA00004141"/>
    </source>
</evidence>
<dbReference type="OMA" id="CIQPMGA"/>
<feature type="transmembrane region" description="Helical" evidence="7">
    <location>
        <begin position="350"/>
        <end position="369"/>
    </location>
</feature>
<feature type="transmembrane region" description="Helical" evidence="7">
    <location>
        <begin position="457"/>
        <end position="477"/>
    </location>
</feature>
<evidence type="ECO:0000256" key="5">
    <source>
        <dbReference type="ARBA" id="ARBA00023136"/>
    </source>
</evidence>
<accession>A0A194S7R9</accession>
<feature type="transmembrane region" description="Helical" evidence="7">
    <location>
        <begin position="162"/>
        <end position="186"/>
    </location>
</feature>
<feature type="domain" description="Amino acid transporter transmembrane" evidence="8">
    <location>
        <begin position="88"/>
        <end position="477"/>
    </location>
</feature>
<feature type="compositionally biased region" description="Low complexity" evidence="6">
    <location>
        <begin position="16"/>
        <end position="29"/>
    </location>
</feature>
<evidence type="ECO:0000256" key="2">
    <source>
        <dbReference type="ARBA" id="ARBA00008066"/>
    </source>
</evidence>
<gene>
    <name evidence="9" type="ORF">RHOBADRAFT_52617</name>
</gene>
<reference evidence="9 10" key="1">
    <citation type="journal article" date="2015" name="Front. Microbiol.">
        <title>Genome sequence of the plant growth promoting endophytic yeast Rhodotorula graminis WP1.</title>
        <authorList>
            <person name="Firrincieli A."/>
            <person name="Otillar R."/>
            <person name="Salamov A."/>
            <person name="Schmutz J."/>
            <person name="Khan Z."/>
            <person name="Redman R.S."/>
            <person name="Fleck N.D."/>
            <person name="Lindquist E."/>
            <person name="Grigoriev I.V."/>
            <person name="Doty S.L."/>
        </authorList>
    </citation>
    <scope>NUCLEOTIDE SEQUENCE [LARGE SCALE GENOMIC DNA]</scope>
    <source>
        <strain evidence="9 10">WP1</strain>
    </source>
</reference>
<keyword evidence="4 7" id="KW-1133">Transmembrane helix</keyword>
<evidence type="ECO:0000256" key="7">
    <source>
        <dbReference type="SAM" id="Phobius"/>
    </source>
</evidence>
<keyword evidence="10" id="KW-1185">Reference proteome</keyword>
<protein>
    <recommendedName>
        <fullName evidence="8">Amino acid transporter transmembrane domain-containing protein</fullName>
    </recommendedName>
</protein>
<feature type="transmembrane region" description="Helical" evidence="7">
    <location>
        <begin position="192"/>
        <end position="214"/>
    </location>
</feature>
<feature type="transmembrane region" description="Helical" evidence="7">
    <location>
        <begin position="390"/>
        <end position="410"/>
    </location>
</feature>
<dbReference type="Proteomes" id="UP000053890">
    <property type="component" value="Unassembled WGS sequence"/>
</dbReference>
<evidence type="ECO:0000259" key="8">
    <source>
        <dbReference type="Pfam" id="PF01490"/>
    </source>
</evidence>
<feature type="transmembrane region" description="Helical" evidence="7">
    <location>
        <begin position="308"/>
        <end position="330"/>
    </location>
</feature>
<dbReference type="STRING" id="578459.A0A194S7R9"/>
<feature type="transmembrane region" description="Helical" evidence="7">
    <location>
        <begin position="89"/>
        <end position="108"/>
    </location>
</feature>
<feature type="region of interest" description="Disordered" evidence="6">
    <location>
        <begin position="1"/>
        <end position="58"/>
    </location>
</feature>
<keyword evidence="3 7" id="KW-0812">Transmembrane</keyword>
<organism evidence="9 10">
    <name type="scientific">Rhodotorula graminis (strain WP1)</name>
    <dbReference type="NCBI Taxonomy" id="578459"/>
    <lineage>
        <taxon>Eukaryota</taxon>
        <taxon>Fungi</taxon>
        <taxon>Dikarya</taxon>
        <taxon>Basidiomycota</taxon>
        <taxon>Pucciniomycotina</taxon>
        <taxon>Microbotryomycetes</taxon>
        <taxon>Sporidiobolales</taxon>
        <taxon>Sporidiobolaceae</taxon>
        <taxon>Rhodotorula</taxon>
    </lineage>
</organism>
<dbReference type="RefSeq" id="XP_018272686.1">
    <property type="nucleotide sequence ID" value="XM_018416425.1"/>
</dbReference>
<feature type="transmembrane region" description="Helical" evidence="7">
    <location>
        <begin position="120"/>
        <end position="141"/>
    </location>
</feature>
<evidence type="ECO:0000256" key="6">
    <source>
        <dbReference type="SAM" id="MobiDB-lite"/>
    </source>
</evidence>
<name>A0A194S7R9_RHOGW</name>
<dbReference type="PANTHER" id="PTHR22950">
    <property type="entry name" value="AMINO ACID TRANSPORTER"/>
    <property type="match status" value="1"/>
</dbReference>
<dbReference type="AlphaFoldDB" id="A0A194S7R9"/>
<evidence type="ECO:0000256" key="4">
    <source>
        <dbReference type="ARBA" id="ARBA00022989"/>
    </source>
</evidence>
<feature type="transmembrane region" description="Helical" evidence="7">
    <location>
        <begin position="226"/>
        <end position="247"/>
    </location>
</feature>
<dbReference type="GO" id="GO:0016020">
    <property type="term" value="C:membrane"/>
    <property type="evidence" value="ECO:0007669"/>
    <property type="project" value="UniProtKB-SubCell"/>
</dbReference>
<comment type="similarity">
    <text evidence="2">Belongs to the amino acid/polyamine transporter 2 family.</text>
</comment>
<dbReference type="OrthoDB" id="40134at2759"/>
<feature type="transmembrane region" description="Helical" evidence="7">
    <location>
        <begin position="278"/>
        <end position="296"/>
    </location>
</feature>
<keyword evidence="5 7" id="KW-0472">Membrane</keyword>
<dbReference type="GeneID" id="28976873"/>
<comment type="subcellular location">
    <subcellularLocation>
        <location evidence="1">Membrane</location>
        <topology evidence="1">Multi-pass membrane protein</topology>
    </subcellularLocation>
</comment>
<proteinExistence type="inferred from homology"/>
<dbReference type="Pfam" id="PF01490">
    <property type="entry name" value="Aa_trans"/>
    <property type="match status" value="1"/>
</dbReference>
<sequence length="509" mass="54228">MSASSSTSLREEKLSRSTSAASTAFQSSRADGKDSVSRSTSLLGGVGKNKKDGKPDVTQGELGAIEEEVDGVFGEQGGADTIDYRSVGWVWTSIILMKLQIGLGVLNIPSSLGTLGLVPGLIILILFAGLTGWTDVVIGNFKLNHPQVYSLADCGRLMYGRIGGVVFGFATWMYMAMVTGSAFIGISTAFNAITLHATCTAVWVMVAAVVTYPLASLPKIESLKVLGWIALVSIVSAVMIVVISVAVGDRPALAPQDGPFTPEIKAFGTPTFAQAMNAVANLLLAFAGTPAYLPVACEMRKPSDFRKAVIFSQTVMTAFYIVVGVVLYTYANPYIASPALGTAGVLVKRISYGIALPGLFFTAIIYNHLAAKFIFVRVLRGSHHLNHPTAKHWAVWLSCTGACLLFSYIVAEAIPVFSGLVGLVSALFGTMMALHAEALMYLYDTWAVFKVKERRTPLMWFGIFFNLAILVIATVVMGGGTYGSVLNIRDDYSTNGGRPWSCADNSGSS</sequence>
<dbReference type="InterPro" id="IPR013057">
    <property type="entry name" value="AA_transpt_TM"/>
</dbReference>
<feature type="transmembrane region" description="Helical" evidence="7">
    <location>
        <begin position="416"/>
        <end position="436"/>
    </location>
</feature>
<evidence type="ECO:0000313" key="9">
    <source>
        <dbReference type="EMBL" id="KPV76637.1"/>
    </source>
</evidence>
<dbReference type="EMBL" id="KQ474076">
    <property type="protein sequence ID" value="KPV76637.1"/>
    <property type="molecule type" value="Genomic_DNA"/>
</dbReference>
<dbReference type="GO" id="GO:0015179">
    <property type="term" value="F:L-amino acid transmembrane transporter activity"/>
    <property type="evidence" value="ECO:0007669"/>
    <property type="project" value="TreeGrafter"/>
</dbReference>
<evidence type="ECO:0000256" key="3">
    <source>
        <dbReference type="ARBA" id="ARBA00022692"/>
    </source>
</evidence>
<evidence type="ECO:0000313" key="10">
    <source>
        <dbReference type="Proteomes" id="UP000053890"/>
    </source>
</evidence>